<organism evidence="3">
    <name type="scientific">Salix viminalis</name>
    <name type="common">Common osier</name>
    <name type="synonym">Basket willow</name>
    <dbReference type="NCBI Taxonomy" id="40686"/>
    <lineage>
        <taxon>Eukaryota</taxon>
        <taxon>Viridiplantae</taxon>
        <taxon>Streptophyta</taxon>
        <taxon>Embryophyta</taxon>
        <taxon>Tracheophyta</taxon>
        <taxon>Spermatophyta</taxon>
        <taxon>Magnoliopsida</taxon>
        <taxon>eudicotyledons</taxon>
        <taxon>Gunneridae</taxon>
        <taxon>Pentapetalae</taxon>
        <taxon>rosids</taxon>
        <taxon>fabids</taxon>
        <taxon>Malpighiales</taxon>
        <taxon>Salicaceae</taxon>
        <taxon>Saliceae</taxon>
        <taxon>Salix</taxon>
    </lineage>
</organism>
<evidence type="ECO:0000313" key="3">
    <source>
        <dbReference type="EMBL" id="VFU29035.1"/>
    </source>
</evidence>
<proteinExistence type="predicted"/>
<feature type="compositionally biased region" description="Basic residues" evidence="1">
    <location>
        <begin position="91"/>
        <end position="101"/>
    </location>
</feature>
<dbReference type="EMBL" id="CAADRP010000491">
    <property type="protein sequence ID" value="VFU29035.1"/>
    <property type="molecule type" value="Genomic_DNA"/>
</dbReference>
<keyword evidence="2" id="KW-1133">Transmembrane helix</keyword>
<feature type="region of interest" description="Disordered" evidence="1">
    <location>
        <begin position="76"/>
        <end position="101"/>
    </location>
</feature>
<protein>
    <submittedName>
        <fullName evidence="3">Uncharacterized protein</fullName>
    </submittedName>
</protein>
<gene>
    <name evidence="3" type="ORF">SVIM_LOCUS101425</name>
</gene>
<feature type="transmembrane region" description="Helical" evidence="2">
    <location>
        <begin position="13"/>
        <end position="31"/>
    </location>
</feature>
<evidence type="ECO:0000256" key="2">
    <source>
        <dbReference type="SAM" id="Phobius"/>
    </source>
</evidence>
<keyword evidence="2" id="KW-0812">Transmembrane</keyword>
<keyword evidence="2" id="KW-0472">Membrane</keyword>
<accession>A0A6N2KVC3</accession>
<dbReference type="AlphaFoldDB" id="A0A6N2KVC3"/>
<evidence type="ECO:0000256" key="1">
    <source>
        <dbReference type="SAM" id="MobiDB-lite"/>
    </source>
</evidence>
<name>A0A6N2KVC3_SALVM</name>
<reference evidence="3" key="1">
    <citation type="submission" date="2019-03" db="EMBL/GenBank/DDBJ databases">
        <authorList>
            <person name="Mank J."/>
            <person name="Almeida P."/>
        </authorList>
    </citation>
    <scope>NUCLEOTIDE SEQUENCE</scope>
    <source>
        <strain evidence="3">78183</strain>
    </source>
</reference>
<sequence length="101" mass="11559">MHVDGLPHDIYKAMNFSMSFLFVLLLVSLPLTRPSLAIKRLEDTGITEVKAADIEGKARPSNFEEGDRVRRKYLHEVHSGPNPISNSFPKQKWKTRSRRSP</sequence>